<dbReference type="Pfam" id="PF09551">
    <property type="entry name" value="Spore_II_R"/>
    <property type="match status" value="1"/>
</dbReference>
<gene>
    <name evidence="2" type="primary">spoIIR</name>
    <name evidence="2" type="ORF">IAB98_03575</name>
</gene>
<keyword evidence="1" id="KW-0472">Membrane</keyword>
<protein>
    <submittedName>
        <fullName evidence="2">Stage II sporulation protein R</fullName>
    </submittedName>
</protein>
<evidence type="ECO:0000313" key="2">
    <source>
        <dbReference type="EMBL" id="HIR92489.1"/>
    </source>
</evidence>
<comment type="caution">
    <text evidence="2">The sequence shown here is derived from an EMBL/GenBank/DDBJ whole genome shotgun (WGS) entry which is preliminary data.</text>
</comment>
<keyword evidence="1" id="KW-1133">Transmembrane helix</keyword>
<accession>A0A9D1EJ33</accession>
<evidence type="ECO:0000313" key="3">
    <source>
        <dbReference type="Proteomes" id="UP000886841"/>
    </source>
</evidence>
<sequence length="222" mass="25202">MGDRNFRRIELYRGRCPGQKRKRRARGGILLAAALILGAVLLRVPACGESLQEIQQGIAGEVLRFHVLANSDGQEDQQLKLQVKDVLVEKLSGLLTDCATVEESVALVEDNLEQIRQWAEAEIRQRGYDYPVQARVCDAWFPEKSYGDCTFPEGTYRALQVRIGEARGKNWWCLLFPGLCFAGTLEGQVPEESKDKLREVLTPQEYRAVTGHDRLSFGFRWF</sequence>
<organism evidence="2 3">
    <name type="scientific">Candidatus Egerieimonas intestinavium</name>
    <dbReference type="NCBI Taxonomy" id="2840777"/>
    <lineage>
        <taxon>Bacteria</taxon>
        <taxon>Bacillati</taxon>
        <taxon>Bacillota</taxon>
        <taxon>Clostridia</taxon>
        <taxon>Lachnospirales</taxon>
        <taxon>Lachnospiraceae</taxon>
        <taxon>Lachnospiraceae incertae sedis</taxon>
        <taxon>Candidatus Egerieimonas</taxon>
    </lineage>
</organism>
<feature type="transmembrane region" description="Helical" evidence="1">
    <location>
        <begin position="28"/>
        <end position="46"/>
    </location>
</feature>
<name>A0A9D1EJ33_9FIRM</name>
<evidence type="ECO:0000256" key="1">
    <source>
        <dbReference type="SAM" id="Phobius"/>
    </source>
</evidence>
<dbReference type="Proteomes" id="UP000886841">
    <property type="component" value="Unassembled WGS sequence"/>
</dbReference>
<proteinExistence type="predicted"/>
<dbReference type="EMBL" id="DVHU01000031">
    <property type="protein sequence ID" value="HIR92489.1"/>
    <property type="molecule type" value="Genomic_DNA"/>
</dbReference>
<dbReference type="NCBIfam" id="TIGR02837">
    <property type="entry name" value="spore_II_R"/>
    <property type="match status" value="1"/>
</dbReference>
<dbReference type="InterPro" id="IPR014202">
    <property type="entry name" value="Spore_II_R"/>
</dbReference>
<reference evidence="2" key="1">
    <citation type="submission" date="2020-10" db="EMBL/GenBank/DDBJ databases">
        <authorList>
            <person name="Gilroy R."/>
        </authorList>
    </citation>
    <scope>NUCLEOTIDE SEQUENCE</scope>
    <source>
        <strain evidence="2">ChiSxjej1B13-7041</strain>
    </source>
</reference>
<reference evidence="2" key="2">
    <citation type="journal article" date="2021" name="PeerJ">
        <title>Extensive microbial diversity within the chicken gut microbiome revealed by metagenomics and culture.</title>
        <authorList>
            <person name="Gilroy R."/>
            <person name="Ravi A."/>
            <person name="Getino M."/>
            <person name="Pursley I."/>
            <person name="Horton D.L."/>
            <person name="Alikhan N.F."/>
            <person name="Baker D."/>
            <person name="Gharbi K."/>
            <person name="Hall N."/>
            <person name="Watson M."/>
            <person name="Adriaenssens E.M."/>
            <person name="Foster-Nyarko E."/>
            <person name="Jarju S."/>
            <person name="Secka A."/>
            <person name="Antonio M."/>
            <person name="Oren A."/>
            <person name="Chaudhuri R.R."/>
            <person name="La Ragione R."/>
            <person name="Hildebrand F."/>
            <person name="Pallen M.J."/>
        </authorList>
    </citation>
    <scope>NUCLEOTIDE SEQUENCE</scope>
    <source>
        <strain evidence="2">ChiSxjej1B13-7041</strain>
    </source>
</reference>
<dbReference type="AlphaFoldDB" id="A0A9D1EJ33"/>
<keyword evidence="1" id="KW-0812">Transmembrane</keyword>